<dbReference type="RefSeq" id="WP_377418791.1">
    <property type="nucleotide sequence ID" value="NZ_JBHSPR010000007.1"/>
</dbReference>
<dbReference type="InterPro" id="IPR046657">
    <property type="entry name" value="DUF6766"/>
</dbReference>
<feature type="region of interest" description="Disordered" evidence="1">
    <location>
        <begin position="105"/>
        <end position="128"/>
    </location>
</feature>
<dbReference type="Proteomes" id="UP001596203">
    <property type="component" value="Unassembled WGS sequence"/>
</dbReference>
<comment type="caution">
    <text evidence="3">The sequence shown here is derived from an EMBL/GenBank/DDBJ whole genome shotgun (WGS) entry which is preliminary data.</text>
</comment>
<evidence type="ECO:0000313" key="4">
    <source>
        <dbReference type="Proteomes" id="UP001596203"/>
    </source>
</evidence>
<gene>
    <name evidence="3" type="ORF">ACFP2T_07100</name>
</gene>
<feature type="transmembrane region" description="Helical" evidence="2">
    <location>
        <begin position="28"/>
        <end position="49"/>
    </location>
</feature>
<evidence type="ECO:0000256" key="1">
    <source>
        <dbReference type="SAM" id="MobiDB-lite"/>
    </source>
</evidence>
<feature type="compositionally biased region" description="Basic and acidic residues" evidence="1">
    <location>
        <begin position="106"/>
        <end position="122"/>
    </location>
</feature>
<sequence>MGRQLVEEKTSADRRKAVTRRHWLRDNALAVSMFGAFLVFLVLQSIFGWQTHNEELTQFGAAPQSFLSYLGTGHFAEAVFENWESEFLQMGGYVLLTAYLVQRGSSESKPEPDTDRPEDHARNAKPNSPWPVRAGGVALMLYRNSLSIALFLIFGVSFVLHLFGGTAEHNEQQALESGAAPISAWQFLGTSDFWFQSMQNWQSEFLAVGALVVLSVFLRQHGSPESKPVTTPHDETGT</sequence>
<keyword evidence="2" id="KW-0472">Membrane</keyword>
<feature type="transmembrane region" description="Helical" evidence="2">
    <location>
        <begin position="146"/>
        <end position="164"/>
    </location>
</feature>
<reference evidence="4" key="1">
    <citation type="journal article" date="2019" name="Int. J. Syst. Evol. Microbiol.">
        <title>The Global Catalogue of Microorganisms (GCM) 10K type strain sequencing project: providing services to taxonomists for standard genome sequencing and annotation.</title>
        <authorList>
            <consortium name="The Broad Institute Genomics Platform"/>
            <consortium name="The Broad Institute Genome Sequencing Center for Infectious Disease"/>
            <person name="Wu L."/>
            <person name="Ma J."/>
        </authorList>
    </citation>
    <scope>NUCLEOTIDE SEQUENCE [LARGE SCALE GENOMIC DNA]</scope>
    <source>
        <strain evidence="4">ZS-35-S2</strain>
    </source>
</reference>
<evidence type="ECO:0000313" key="3">
    <source>
        <dbReference type="EMBL" id="MFC6015957.1"/>
    </source>
</evidence>
<dbReference type="EMBL" id="JBHSPR010000007">
    <property type="protein sequence ID" value="MFC6015957.1"/>
    <property type="molecule type" value="Genomic_DNA"/>
</dbReference>
<keyword evidence="4" id="KW-1185">Reference proteome</keyword>
<evidence type="ECO:0000256" key="2">
    <source>
        <dbReference type="SAM" id="Phobius"/>
    </source>
</evidence>
<name>A0ABW1K3V5_9ACTN</name>
<accession>A0ABW1K3V5</accession>
<organism evidence="3 4">
    <name type="scientific">Plantactinospora solaniradicis</name>
    <dbReference type="NCBI Taxonomy" id="1723736"/>
    <lineage>
        <taxon>Bacteria</taxon>
        <taxon>Bacillati</taxon>
        <taxon>Actinomycetota</taxon>
        <taxon>Actinomycetes</taxon>
        <taxon>Micromonosporales</taxon>
        <taxon>Micromonosporaceae</taxon>
        <taxon>Plantactinospora</taxon>
    </lineage>
</organism>
<proteinExistence type="predicted"/>
<keyword evidence="2" id="KW-1133">Transmembrane helix</keyword>
<keyword evidence="2" id="KW-0812">Transmembrane</keyword>
<protein>
    <submittedName>
        <fullName evidence="3">DUF6766 family protein</fullName>
    </submittedName>
</protein>
<dbReference type="Pfam" id="PF20554">
    <property type="entry name" value="DUF6766"/>
    <property type="match status" value="1"/>
</dbReference>